<dbReference type="EMBL" id="LR130778">
    <property type="protein sequence ID" value="VDN49273.1"/>
    <property type="molecule type" value="Genomic_DNA"/>
</dbReference>
<evidence type="ECO:0000313" key="2">
    <source>
        <dbReference type="Proteomes" id="UP000279029"/>
    </source>
</evidence>
<reference evidence="1 2" key="1">
    <citation type="submission" date="2018-09" db="EMBL/GenBank/DDBJ databases">
        <authorList>
            <person name="Postec A."/>
        </authorList>
    </citation>
    <scope>NUCLEOTIDE SEQUENCE [LARGE SCALE GENOMIC DNA]</scope>
    <source>
        <strain evidence="1">70B-A</strain>
    </source>
</reference>
<accession>A0A3P7PGW6</accession>
<name>A0A3P7PGW6_9FIRM</name>
<evidence type="ECO:0000313" key="1">
    <source>
        <dbReference type="EMBL" id="VDN49273.1"/>
    </source>
</evidence>
<dbReference type="Proteomes" id="UP000279029">
    <property type="component" value="Chromosome"/>
</dbReference>
<keyword evidence="2" id="KW-1185">Reference proteome</keyword>
<organism evidence="1 2">
    <name type="scientific">Petrocella atlantisensis</name>
    <dbReference type="NCBI Taxonomy" id="2173034"/>
    <lineage>
        <taxon>Bacteria</taxon>
        <taxon>Bacillati</taxon>
        <taxon>Bacillota</taxon>
        <taxon>Clostridia</taxon>
        <taxon>Lachnospirales</taxon>
        <taxon>Vallitaleaceae</taxon>
        <taxon>Petrocella</taxon>
    </lineage>
</organism>
<protein>
    <submittedName>
        <fullName evidence="1">Uncharacterized protein</fullName>
    </submittedName>
</protein>
<proteinExistence type="predicted"/>
<sequence>MEENFHRWKRREITKAEVVKQTGYSRSTISRRFNELESV</sequence>
<gene>
    <name evidence="1" type="ORF">PATL70BA_3346</name>
</gene>
<dbReference type="KEGG" id="cbar:PATL70BA_3346"/>
<dbReference type="AlphaFoldDB" id="A0A3P7PGW6"/>